<reference evidence="2 3" key="1">
    <citation type="submission" date="2024-02" db="EMBL/GenBank/DDBJ databases">
        <title>A chromosome-level genome assembly of Drosophila madeirensis, a fruit fly species endemic to Madeira island.</title>
        <authorList>
            <person name="Tomihara K."/>
            <person name="Llopart A."/>
            <person name="Yamamoto D."/>
        </authorList>
    </citation>
    <scope>NUCLEOTIDE SEQUENCE [LARGE SCALE GENOMIC DNA]</scope>
    <source>
        <strain evidence="2 3">RF1</strain>
    </source>
</reference>
<dbReference type="InterPro" id="IPR026508">
    <property type="entry name" value="TMEM164"/>
</dbReference>
<protein>
    <submittedName>
        <fullName evidence="2">Transmembrane protein 164</fullName>
    </submittedName>
</protein>
<feature type="transmembrane region" description="Helical" evidence="1">
    <location>
        <begin position="37"/>
        <end position="55"/>
    </location>
</feature>
<evidence type="ECO:0000256" key="1">
    <source>
        <dbReference type="SAM" id="Phobius"/>
    </source>
</evidence>
<dbReference type="Pfam" id="PF14808">
    <property type="entry name" value="TMEM164"/>
    <property type="match status" value="1"/>
</dbReference>
<gene>
    <name evidence="2" type="ORF">DMAD_02553</name>
</gene>
<dbReference type="PANTHER" id="PTHR20948:SF2">
    <property type="entry name" value="TRANSMEMBRANE PROTEIN 164"/>
    <property type="match status" value="1"/>
</dbReference>
<feature type="transmembrane region" description="Helical" evidence="1">
    <location>
        <begin position="160"/>
        <end position="177"/>
    </location>
</feature>
<proteinExistence type="predicted"/>
<evidence type="ECO:0000313" key="3">
    <source>
        <dbReference type="Proteomes" id="UP001500889"/>
    </source>
</evidence>
<keyword evidence="1 2" id="KW-0812">Transmembrane</keyword>
<keyword evidence="1" id="KW-0472">Membrane</keyword>
<keyword evidence="1" id="KW-1133">Transmembrane helix</keyword>
<feature type="transmembrane region" description="Helical" evidence="1">
    <location>
        <begin position="76"/>
        <end position="94"/>
    </location>
</feature>
<accession>A0AAU9G6E3</accession>
<feature type="transmembrane region" description="Helical" evidence="1">
    <location>
        <begin position="198"/>
        <end position="217"/>
    </location>
</feature>
<evidence type="ECO:0000313" key="2">
    <source>
        <dbReference type="EMBL" id="BFG03252.1"/>
    </source>
</evidence>
<organism evidence="2 3">
    <name type="scientific">Drosophila madeirensis</name>
    <name type="common">Fruit fly</name>
    <dbReference type="NCBI Taxonomy" id="30013"/>
    <lineage>
        <taxon>Eukaryota</taxon>
        <taxon>Metazoa</taxon>
        <taxon>Ecdysozoa</taxon>
        <taxon>Arthropoda</taxon>
        <taxon>Hexapoda</taxon>
        <taxon>Insecta</taxon>
        <taxon>Pterygota</taxon>
        <taxon>Neoptera</taxon>
        <taxon>Endopterygota</taxon>
        <taxon>Diptera</taxon>
        <taxon>Brachycera</taxon>
        <taxon>Muscomorpha</taxon>
        <taxon>Ephydroidea</taxon>
        <taxon>Drosophilidae</taxon>
        <taxon>Drosophila</taxon>
        <taxon>Sophophora</taxon>
    </lineage>
</organism>
<keyword evidence="3" id="KW-1185">Reference proteome</keyword>
<name>A0AAU9G6E3_DROMD</name>
<sequence length="353" mass="40026">MSTMEWDWSWAVGGITAEVPRTTGPECINYMTDRRRWIETVLLSALFVFIMHRSWKRLAPIKLPPLHAIKKSHSPTRLFLLVAMSMVFGIEMGFKLSGQSMIFALNPCHVQTCLQIYLLAAKPTKTTTALFRIQMSNLNGPFLAFLFPEVEGRTYPFEQSTYWIQHALLYIIPIYIIRSGAYSVEDLGDFHWTKIGTAFMLFYHFIFLSPLSIFTGINLDHMLCAAMSDPFQGPNYRLFACCHQALLCPLLSKGTVLLFGRRMNASSENGVRMRNVGRETLPAAATEAEAAMYHQRTQQEYATAEEATDTLMRHRYNTQAAAASSGGMHSHDADEMATIYDAAEYRMPTTRID</sequence>
<dbReference type="AlphaFoldDB" id="A0AAU9G6E3"/>
<dbReference type="PANTHER" id="PTHR20948">
    <property type="entry name" value="TRANSMEMBRANE PROTEIN 164"/>
    <property type="match status" value="1"/>
</dbReference>
<dbReference type="Proteomes" id="UP001500889">
    <property type="component" value="Chromosome E"/>
</dbReference>
<dbReference type="EMBL" id="AP029267">
    <property type="protein sequence ID" value="BFG03252.1"/>
    <property type="molecule type" value="Genomic_DNA"/>
</dbReference>